<accession>A0A2X4VD57</accession>
<organism evidence="1 2">
    <name type="scientific">Serratia plymuthica</name>
    <dbReference type="NCBI Taxonomy" id="82996"/>
    <lineage>
        <taxon>Bacteria</taxon>
        <taxon>Pseudomonadati</taxon>
        <taxon>Pseudomonadota</taxon>
        <taxon>Gammaproteobacteria</taxon>
        <taxon>Enterobacterales</taxon>
        <taxon>Yersiniaceae</taxon>
        <taxon>Serratia</taxon>
    </lineage>
</organism>
<evidence type="ECO:0000313" key="2">
    <source>
        <dbReference type="Proteomes" id="UP000248897"/>
    </source>
</evidence>
<gene>
    <name evidence="1" type="ORF">NCTC12961_04631</name>
</gene>
<reference evidence="1 2" key="1">
    <citation type="submission" date="2018-06" db="EMBL/GenBank/DDBJ databases">
        <authorList>
            <consortium name="Pathogen Informatics"/>
            <person name="Doyle S."/>
        </authorList>
    </citation>
    <scope>NUCLEOTIDE SEQUENCE [LARGE SCALE GENOMIC DNA]</scope>
    <source>
        <strain evidence="1 2">NCTC12961</strain>
    </source>
</reference>
<evidence type="ECO:0000313" key="1">
    <source>
        <dbReference type="EMBL" id="SQI44752.1"/>
    </source>
</evidence>
<dbReference type="EMBL" id="LS483469">
    <property type="protein sequence ID" value="SQI44752.1"/>
    <property type="molecule type" value="Genomic_DNA"/>
</dbReference>
<proteinExistence type="predicted"/>
<sequence length="53" mass="5930">MLIFYLSTTLYMVFDDFFVKAAVGLDLGRKIYFEGIPVGENLSQGEGEVQSGY</sequence>
<name>A0A2X4VD57_SERPL</name>
<dbReference type="AlphaFoldDB" id="A0A2X4VD57"/>
<protein>
    <submittedName>
        <fullName evidence="1">Uncharacterized protein</fullName>
    </submittedName>
</protein>
<dbReference type="Proteomes" id="UP000248897">
    <property type="component" value="Chromosome 1"/>
</dbReference>